<dbReference type="PANTHER" id="PTHR33446:SF2">
    <property type="entry name" value="PROTEIN TONB"/>
    <property type="match status" value="1"/>
</dbReference>
<name>A0ABW5ZWL6_9FLAO</name>
<keyword evidence="5" id="KW-1185">Reference proteome</keyword>
<evidence type="ECO:0000259" key="2">
    <source>
        <dbReference type="Pfam" id="PF03544"/>
    </source>
</evidence>
<comment type="caution">
    <text evidence="4">The sequence shown here is derived from an EMBL/GenBank/DDBJ whole genome shotgun (WGS) entry which is preliminary data.</text>
</comment>
<evidence type="ECO:0000259" key="3">
    <source>
        <dbReference type="Pfam" id="PF05569"/>
    </source>
</evidence>
<dbReference type="RefSeq" id="WP_194506520.1">
    <property type="nucleotide sequence ID" value="NZ_JADILU010000001.1"/>
</dbReference>
<keyword evidence="1" id="KW-0812">Transmembrane</keyword>
<evidence type="ECO:0000313" key="5">
    <source>
        <dbReference type="Proteomes" id="UP001597548"/>
    </source>
</evidence>
<dbReference type="CDD" id="cd07341">
    <property type="entry name" value="M56_BlaR1_MecR1_like"/>
    <property type="match status" value="1"/>
</dbReference>
<dbReference type="InterPro" id="IPR037682">
    <property type="entry name" value="TonB_C"/>
</dbReference>
<dbReference type="Gene3D" id="3.30.1150.10">
    <property type="match status" value="2"/>
</dbReference>
<dbReference type="InterPro" id="IPR008756">
    <property type="entry name" value="Peptidase_M56"/>
</dbReference>
<accession>A0ABW5ZWL6</accession>
<dbReference type="SUPFAM" id="SSF74653">
    <property type="entry name" value="TolA/TonB C-terminal domain"/>
    <property type="match status" value="2"/>
</dbReference>
<evidence type="ECO:0000256" key="1">
    <source>
        <dbReference type="SAM" id="Phobius"/>
    </source>
</evidence>
<dbReference type="InterPro" id="IPR051045">
    <property type="entry name" value="TonB-dependent_transducer"/>
</dbReference>
<feature type="domain" description="TonB C-terminal" evidence="2">
    <location>
        <begin position="688"/>
        <end position="758"/>
    </location>
</feature>
<protein>
    <submittedName>
        <fullName evidence="4">Energy transducer TonB</fullName>
    </submittedName>
</protein>
<feature type="domain" description="Peptidase M56" evidence="3">
    <location>
        <begin position="160"/>
        <end position="263"/>
    </location>
</feature>
<dbReference type="Pfam" id="PF05569">
    <property type="entry name" value="Peptidase_M56"/>
    <property type="match status" value="1"/>
</dbReference>
<sequence length="769" mass="88710">MLHYILQVGAFQLLFLIIYDIFLRKETFFNLNRIYLLSTSVLSLIIPFIKIERIKEVVSKDFVISLPEVLIGESTKATSTIDPIIAMEAGINLEPEPVSIWNIILISGMCIATLILVYKIIKLFLLVSNNPKRWSGNVLIICLLNSTKAFSFFNYIFLGNRLSPKESSSILEHEMIHIKQKHSLDLLFFELLRIVFWFNPLVYIYQNRIATLHEYLADAKAVKGQNKADYYDNLLTQVFDTQQFSFVNPFFKQSLIKKRIVMLSKSKSRQINLVKYALLLPLVFTMLIYTSSYAQEKVISSSSEIGNLDNQELTDEELKKQLYNEIVEMDKNGASIEEMMEHVMPNKEKYIQSKRDYYKLGEFVNFMTNKSIKSKSADGTLTDDDLERAEKMSSKKSRSFEEYVEWKKTSEAKSQWENKGIDGELRLLVGDINNLTSEEKKKQETHLKQLKTDKNYYKLIVSDYNHSNIYDFGKEKDTFKFNTKDDIEIIEIEETVEVPFSIIEETPTFTFCETLETNEERKACMSNHISKHVNRYFNTKLADSLGLVGRQRINVIFKIDKEGHIVDVKSRAPHPALEEEAKRVIKTLPQLIPGKQKGVAVTVPYSLPIVFQIKGDSLQQESLEIKEVDHIKELKEKFKNTEEVPFLALDKAPVSENCESQTTEEESKKCFSDFVSKYVNRNFNLNLASKLGLEGKQRINVIFKVDKEGKVIEVKARAPHPDLEDEAKRVINSLPQFTPGEMNGQPVIVNYSLPIIFQIHGESKENKKN</sequence>
<gene>
    <name evidence="4" type="ORF">ACFS29_13250</name>
</gene>
<dbReference type="PANTHER" id="PTHR33446">
    <property type="entry name" value="PROTEIN TONB-RELATED"/>
    <property type="match status" value="1"/>
</dbReference>
<dbReference type="Pfam" id="PF03544">
    <property type="entry name" value="TonB_C"/>
    <property type="match status" value="2"/>
</dbReference>
<proteinExistence type="predicted"/>
<evidence type="ECO:0000313" key="4">
    <source>
        <dbReference type="EMBL" id="MFD2916615.1"/>
    </source>
</evidence>
<feature type="transmembrane region" description="Helical" evidence="1">
    <location>
        <begin position="186"/>
        <end position="205"/>
    </location>
</feature>
<dbReference type="EMBL" id="JBHUOS010000010">
    <property type="protein sequence ID" value="MFD2916615.1"/>
    <property type="molecule type" value="Genomic_DNA"/>
</dbReference>
<dbReference type="Proteomes" id="UP001597548">
    <property type="component" value="Unassembled WGS sequence"/>
</dbReference>
<feature type="domain" description="TonB C-terminal" evidence="2">
    <location>
        <begin position="552"/>
        <end position="612"/>
    </location>
</feature>
<feature type="transmembrane region" description="Helical" evidence="1">
    <location>
        <begin position="273"/>
        <end position="294"/>
    </location>
</feature>
<reference evidence="5" key="1">
    <citation type="journal article" date="2019" name="Int. J. Syst. Evol. Microbiol.">
        <title>The Global Catalogue of Microorganisms (GCM) 10K type strain sequencing project: providing services to taxonomists for standard genome sequencing and annotation.</title>
        <authorList>
            <consortium name="The Broad Institute Genomics Platform"/>
            <consortium name="The Broad Institute Genome Sequencing Center for Infectious Disease"/>
            <person name="Wu L."/>
            <person name="Ma J."/>
        </authorList>
    </citation>
    <scope>NUCLEOTIDE SEQUENCE [LARGE SCALE GENOMIC DNA]</scope>
    <source>
        <strain evidence="5">KCTC 32514</strain>
    </source>
</reference>
<keyword evidence="1" id="KW-1133">Transmembrane helix</keyword>
<keyword evidence="1" id="KW-0472">Membrane</keyword>
<feature type="transmembrane region" description="Helical" evidence="1">
    <location>
        <begin position="138"/>
        <end position="158"/>
    </location>
</feature>
<feature type="transmembrane region" description="Helical" evidence="1">
    <location>
        <begin position="100"/>
        <end position="118"/>
    </location>
</feature>
<feature type="transmembrane region" description="Helical" evidence="1">
    <location>
        <begin position="6"/>
        <end position="22"/>
    </location>
</feature>
<feature type="transmembrane region" description="Helical" evidence="1">
    <location>
        <begin position="34"/>
        <end position="51"/>
    </location>
</feature>
<organism evidence="4 5">
    <name type="scientific">Psychroserpens luteus</name>
    <dbReference type="NCBI Taxonomy" id="1434066"/>
    <lineage>
        <taxon>Bacteria</taxon>
        <taxon>Pseudomonadati</taxon>
        <taxon>Bacteroidota</taxon>
        <taxon>Flavobacteriia</taxon>
        <taxon>Flavobacteriales</taxon>
        <taxon>Flavobacteriaceae</taxon>
        <taxon>Psychroserpens</taxon>
    </lineage>
</organism>